<comment type="subcellular location">
    <subcellularLocation>
        <location evidence="1">Nucleus</location>
    </subcellularLocation>
</comment>
<organism evidence="12 13">
    <name type="scientific">Neolecta irregularis (strain DAH-3)</name>
    <dbReference type="NCBI Taxonomy" id="1198029"/>
    <lineage>
        <taxon>Eukaryota</taxon>
        <taxon>Fungi</taxon>
        <taxon>Dikarya</taxon>
        <taxon>Ascomycota</taxon>
        <taxon>Taphrinomycotina</taxon>
        <taxon>Neolectales</taxon>
        <taxon>Neolectaceae</taxon>
        <taxon>Neolecta</taxon>
    </lineage>
</organism>
<dbReference type="PANTHER" id="PTHR10150">
    <property type="entry name" value="DNA REPAIR ENDONUCLEASE XPF"/>
    <property type="match status" value="1"/>
</dbReference>
<evidence type="ECO:0000256" key="7">
    <source>
        <dbReference type="ARBA" id="ARBA00023125"/>
    </source>
</evidence>
<gene>
    <name evidence="12" type="ORF">NEOLI_001783</name>
</gene>
<dbReference type="Proteomes" id="UP000186594">
    <property type="component" value="Unassembled WGS sequence"/>
</dbReference>
<dbReference type="GO" id="GO:0003697">
    <property type="term" value="F:single-stranded DNA binding"/>
    <property type="evidence" value="ECO:0007669"/>
    <property type="project" value="InterPro"/>
</dbReference>
<evidence type="ECO:0000256" key="9">
    <source>
        <dbReference type="ARBA" id="ARBA00023242"/>
    </source>
</evidence>
<dbReference type="GO" id="GO:0000736">
    <property type="term" value="P:double-strand break repair via single-strand annealing, removal of nonhomologous ends"/>
    <property type="evidence" value="ECO:0007669"/>
    <property type="project" value="TreeGrafter"/>
</dbReference>
<proteinExistence type="inferred from homology"/>
<dbReference type="GO" id="GO:1990599">
    <property type="term" value="F:3' overhang single-stranded DNA endodeoxyribonuclease activity"/>
    <property type="evidence" value="ECO:0007669"/>
    <property type="project" value="EnsemblFungi"/>
</dbReference>
<keyword evidence="9" id="KW-0539">Nucleus</keyword>
<dbReference type="SMART" id="SM00891">
    <property type="entry name" value="ERCC4"/>
    <property type="match status" value="1"/>
</dbReference>
<comment type="similarity">
    <text evidence="2">Belongs to the XPF family.</text>
</comment>
<dbReference type="PANTHER" id="PTHR10150:SF0">
    <property type="entry name" value="DNA REPAIR ENDONUCLEASE XPF"/>
    <property type="match status" value="1"/>
</dbReference>
<dbReference type="Gene3D" id="1.10.150.20">
    <property type="entry name" value="5' to 3' exonuclease, C-terminal subdomain"/>
    <property type="match status" value="1"/>
</dbReference>
<dbReference type="OrthoDB" id="361020at2759"/>
<sequence>MSNALAAEHEDIRLSLPLEYQKQILRDVRTEDGLVILARGLGLPRIISNLLHSYDRPGNLVVLLGAHSREEDWIGESMASIASATDVATKGLQILNTELTGVEKREKLYAQGGMFSITSRILVTDLLTKLLDPVKITGIVIIRAERVVATSTEAFILRIFRQNNKVGFIKAFSDNPEPFTTGFSPLSNMMRHLFLRKVYLWPRYRLEVAKSLENRRAEVIELEVNITESMRDIQNAILECIEVCLAELKRSNSQVDFEEWNIESALQSGFEASIRRVLDPVWHRVSKKTRQIVSDLTTLQQILHYLLTYDSVSFNKVLDAILATNTPAPGSTRQNHSPWLFLDAANIIFSTAKRRIFGSLENKTETLSNQISESEGLEELPKWSMLAEVIDEIEHELHFNPPSPDSANNTILLMCSDGRTCRQVRQFLQNMQPTENGKPANAKTMMRRKLKAYREWKPNFVKIKDQLFRHEESTVKQGIHGHQNYDHRGKPPPNKRRRVRGGGTIAAASSTHPINIRNTAICMEDGEATRLDDFLGNDDIVAKEEVAVDLLEHIEDFFELYDYDELVVILPYDGDMDDRALEELRPRFIVMYEPEPSFIRRVEVYRSSHQNRSLRVYYMYYGSSVEEQRYLSAVRREKDAFTRLIREKGNMAIVLTQDGASMDDPQNIFLRTINTRIAGGGRITAASEPPRVCVDLREFRSSLPSLLHGRNLTIVPCMLTVGDYIISPTMCIERKSVKDLISSFRDGRLYTQCETMLLHYKTPLLLIEFDQNKTDKKPFADMTSSIGSTDLQTKLVLLTLAFPRIKIIWSSSPYATAEIFEELKKNHDEPNPVKAVSIGLEEGEEPTNSYNQAPQDFLRSMPAISSKNYKNLMLEVENLRTLSNMSQRQIQNIVGLEAGRAVYKFLNKDFRGLS</sequence>
<protein>
    <submittedName>
        <fullName evidence="12">DNA repair protein rad16</fullName>
    </submittedName>
</protein>
<dbReference type="InterPro" id="IPR006167">
    <property type="entry name" value="XPF"/>
</dbReference>
<dbReference type="GO" id="GO:0000724">
    <property type="term" value="P:double-strand break repair via homologous recombination"/>
    <property type="evidence" value="ECO:0007669"/>
    <property type="project" value="EnsemblFungi"/>
</dbReference>
<dbReference type="OMA" id="THILDIM"/>
<dbReference type="Gene3D" id="3.40.50.10130">
    <property type="match status" value="1"/>
</dbReference>
<evidence type="ECO:0000313" key="13">
    <source>
        <dbReference type="Proteomes" id="UP000186594"/>
    </source>
</evidence>
<comment type="caution">
    <text evidence="12">The sequence shown here is derived from an EMBL/GenBank/DDBJ whole genome shotgun (WGS) entry which is preliminary data.</text>
</comment>
<dbReference type="SUPFAM" id="SSF47781">
    <property type="entry name" value="RuvA domain 2-like"/>
    <property type="match status" value="1"/>
</dbReference>
<dbReference type="GO" id="GO:0000110">
    <property type="term" value="C:nucleotide-excision repair factor 1 complex"/>
    <property type="evidence" value="ECO:0007669"/>
    <property type="project" value="EnsemblFungi"/>
</dbReference>
<dbReference type="CDD" id="cd20078">
    <property type="entry name" value="XPF_nuclease_XPF_euk"/>
    <property type="match status" value="1"/>
</dbReference>
<keyword evidence="5" id="KW-0227">DNA damage</keyword>
<dbReference type="EMBL" id="LXFE01000286">
    <property type="protein sequence ID" value="OLL25916.1"/>
    <property type="molecule type" value="Genomic_DNA"/>
</dbReference>
<evidence type="ECO:0000256" key="8">
    <source>
        <dbReference type="ARBA" id="ARBA00023204"/>
    </source>
</evidence>
<reference evidence="12 13" key="1">
    <citation type="submission" date="2016-04" db="EMBL/GenBank/DDBJ databases">
        <title>Evolutionary innovation and constraint leading to complex multicellularity in the Ascomycota.</title>
        <authorList>
            <person name="Cisse O."/>
            <person name="Nguyen A."/>
            <person name="Hewitt D.A."/>
            <person name="Jedd G."/>
            <person name="Stajich J.E."/>
        </authorList>
    </citation>
    <scope>NUCLEOTIDE SEQUENCE [LARGE SCALE GENOMIC DNA]</scope>
    <source>
        <strain evidence="12 13">DAH-3</strain>
    </source>
</reference>
<dbReference type="NCBIfam" id="TIGR00596">
    <property type="entry name" value="rad1"/>
    <property type="match status" value="1"/>
</dbReference>
<feature type="domain" description="ERCC4" evidence="11">
    <location>
        <begin position="691"/>
        <end position="771"/>
    </location>
</feature>
<dbReference type="InterPro" id="IPR006166">
    <property type="entry name" value="ERCC4_domain"/>
</dbReference>
<accession>A0A1U7LTB7</accession>
<dbReference type="GO" id="GO:1901255">
    <property type="term" value="P:nucleotide-excision repair involved in interstrand cross-link repair"/>
    <property type="evidence" value="ECO:0007669"/>
    <property type="project" value="EnsemblFungi"/>
</dbReference>
<dbReference type="STRING" id="1198029.A0A1U7LTB7"/>
<evidence type="ECO:0000256" key="3">
    <source>
        <dbReference type="ARBA" id="ARBA00022722"/>
    </source>
</evidence>
<dbReference type="InterPro" id="IPR010994">
    <property type="entry name" value="RuvA_2-like"/>
</dbReference>
<dbReference type="InterPro" id="IPR011335">
    <property type="entry name" value="Restrct_endonuc-II-like"/>
</dbReference>
<keyword evidence="7" id="KW-0238">DNA-binding</keyword>
<evidence type="ECO:0000256" key="4">
    <source>
        <dbReference type="ARBA" id="ARBA00022759"/>
    </source>
</evidence>
<dbReference type="GO" id="GO:0007534">
    <property type="term" value="P:gene conversion at mating-type locus"/>
    <property type="evidence" value="ECO:0007669"/>
    <property type="project" value="EnsemblFungi"/>
</dbReference>
<keyword evidence="3" id="KW-0540">Nuclease</keyword>
<evidence type="ECO:0000256" key="5">
    <source>
        <dbReference type="ARBA" id="ARBA00022763"/>
    </source>
</evidence>
<keyword evidence="4" id="KW-0255">Endonuclease</keyword>
<dbReference type="SUPFAM" id="SSF52980">
    <property type="entry name" value="Restriction endonuclease-like"/>
    <property type="match status" value="1"/>
</dbReference>
<evidence type="ECO:0000313" key="12">
    <source>
        <dbReference type="EMBL" id="OLL25916.1"/>
    </source>
</evidence>
<dbReference type="AlphaFoldDB" id="A0A1U7LTB7"/>
<evidence type="ECO:0000256" key="10">
    <source>
        <dbReference type="SAM" id="MobiDB-lite"/>
    </source>
</evidence>
<evidence type="ECO:0000256" key="2">
    <source>
        <dbReference type="ARBA" id="ARBA00010015"/>
    </source>
</evidence>
<feature type="region of interest" description="Disordered" evidence="10">
    <location>
        <begin position="475"/>
        <end position="500"/>
    </location>
</feature>
<dbReference type="GO" id="GO:0000712">
    <property type="term" value="P:resolution of meiotic recombination intermediates"/>
    <property type="evidence" value="ECO:0007669"/>
    <property type="project" value="TreeGrafter"/>
</dbReference>
<evidence type="ECO:0000256" key="6">
    <source>
        <dbReference type="ARBA" id="ARBA00022801"/>
    </source>
</evidence>
<evidence type="ECO:0000256" key="1">
    <source>
        <dbReference type="ARBA" id="ARBA00004123"/>
    </source>
</evidence>
<evidence type="ECO:0000259" key="11">
    <source>
        <dbReference type="SMART" id="SM00891"/>
    </source>
</evidence>
<keyword evidence="6" id="KW-0378">Hydrolase</keyword>
<keyword evidence="8" id="KW-0234">DNA repair</keyword>
<dbReference type="GO" id="GO:0003684">
    <property type="term" value="F:damaged DNA binding"/>
    <property type="evidence" value="ECO:0007669"/>
    <property type="project" value="TreeGrafter"/>
</dbReference>
<dbReference type="InterPro" id="IPR047520">
    <property type="entry name" value="XPF_nuclease"/>
</dbReference>
<dbReference type="FunFam" id="3.40.50.10130:FF:000002">
    <property type="entry name" value="DNA repair endonuclease XPF"/>
    <property type="match status" value="1"/>
</dbReference>
<name>A0A1U7LTB7_NEOID</name>
<keyword evidence="13" id="KW-1185">Reference proteome</keyword>
<dbReference type="Pfam" id="PF02732">
    <property type="entry name" value="ERCC4"/>
    <property type="match status" value="1"/>
</dbReference>